<dbReference type="Proteomes" id="UP001178288">
    <property type="component" value="Chromosome"/>
</dbReference>
<dbReference type="InterPro" id="IPR007313">
    <property type="entry name" value="FxsA"/>
</dbReference>
<evidence type="ECO:0000313" key="2">
    <source>
        <dbReference type="EMBL" id="WHY86604.1"/>
    </source>
</evidence>
<evidence type="ECO:0000256" key="1">
    <source>
        <dbReference type="SAM" id="Phobius"/>
    </source>
</evidence>
<feature type="transmembrane region" description="Helical" evidence="1">
    <location>
        <begin position="70"/>
        <end position="90"/>
    </location>
</feature>
<dbReference type="GO" id="GO:0016020">
    <property type="term" value="C:membrane"/>
    <property type="evidence" value="ECO:0007669"/>
    <property type="project" value="InterPro"/>
</dbReference>
<protein>
    <submittedName>
        <fullName evidence="2">FxsA family protein</fullName>
    </submittedName>
</protein>
<dbReference type="KEGG" id="nnv:QNH39_01540"/>
<keyword evidence="1" id="KW-1133">Transmembrane helix</keyword>
<feature type="transmembrane region" description="Helical" evidence="1">
    <location>
        <begin position="26"/>
        <end position="46"/>
    </location>
</feature>
<dbReference type="RefSeq" id="WP_066095082.1">
    <property type="nucleotide sequence ID" value="NZ_CP126114.1"/>
</dbReference>
<name>A0AA95MQQ4_9BACI</name>
<keyword evidence="1" id="KW-0812">Transmembrane</keyword>
<accession>A0AA95MQQ4</accession>
<gene>
    <name evidence="2" type="ORF">QNH39_01540</name>
</gene>
<dbReference type="AlphaFoldDB" id="A0AA95MQQ4"/>
<dbReference type="PANTHER" id="PTHR35335">
    <property type="entry name" value="UPF0716 PROTEIN FXSA"/>
    <property type="match status" value="1"/>
</dbReference>
<dbReference type="NCBIfam" id="NF008528">
    <property type="entry name" value="PRK11463.1-2"/>
    <property type="match status" value="1"/>
</dbReference>
<dbReference type="Pfam" id="PF04186">
    <property type="entry name" value="FxsA"/>
    <property type="match status" value="1"/>
</dbReference>
<proteinExistence type="predicted"/>
<dbReference type="PANTHER" id="PTHR35335:SF1">
    <property type="entry name" value="UPF0716 PROTEIN FXSA"/>
    <property type="match status" value="1"/>
</dbReference>
<keyword evidence="1" id="KW-0472">Membrane</keyword>
<reference evidence="2" key="1">
    <citation type="submission" date="2023-05" db="EMBL/GenBank/DDBJ databases">
        <title>Comparative genomics of Bacillaceae isolates and their secondary metabolite potential.</title>
        <authorList>
            <person name="Song L."/>
            <person name="Nielsen L.J."/>
            <person name="Mohite O."/>
            <person name="Xu X."/>
            <person name="Weber T."/>
            <person name="Kovacs A.T."/>
        </authorList>
    </citation>
    <scope>NUCLEOTIDE SEQUENCE</scope>
    <source>
        <strain evidence="2">XLM17</strain>
    </source>
</reference>
<organism evidence="2 3">
    <name type="scientific">Neobacillus novalis</name>
    <dbReference type="NCBI Taxonomy" id="220687"/>
    <lineage>
        <taxon>Bacteria</taxon>
        <taxon>Bacillati</taxon>
        <taxon>Bacillota</taxon>
        <taxon>Bacilli</taxon>
        <taxon>Bacillales</taxon>
        <taxon>Bacillaceae</taxon>
        <taxon>Neobacillus</taxon>
    </lineage>
</organism>
<dbReference type="EMBL" id="CP126114">
    <property type="protein sequence ID" value="WHY86604.1"/>
    <property type="molecule type" value="Genomic_DNA"/>
</dbReference>
<evidence type="ECO:0000313" key="3">
    <source>
        <dbReference type="Proteomes" id="UP001178288"/>
    </source>
</evidence>
<keyword evidence="3" id="KW-1185">Reference proteome</keyword>
<sequence length="128" mass="14254">MRYLFILIIAIPAAEIGLLLFAGKTIGVWPTLLLIMLTSVIGAYLAKREGLQTIRKAQEQLRFGQMPGEAVLDGICILAGGILLLLPGFITDISGFLMLFPPTRRVFKFLMINSLRKKIQRGNIKIIR</sequence>